<dbReference type="EMBL" id="JAVRBG010000006">
    <property type="protein sequence ID" value="MDT0294410.1"/>
    <property type="molecule type" value="Genomic_DNA"/>
</dbReference>
<dbReference type="RefSeq" id="WP_311401346.1">
    <property type="nucleotide sequence ID" value="NZ_JAVRBG010000006.1"/>
</dbReference>
<proteinExistence type="predicted"/>
<feature type="chain" id="PRO_5045763822" evidence="1">
    <location>
        <begin position="27"/>
        <end position="116"/>
    </location>
</feature>
<evidence type="ECO:0000313" key="2">
    <source>
        <dbReference type="EMBL" id="MDT0294410.1"/>
    </source>
</evidence>
<evidence type="ECO:0000256" key="1">
    <source>
        <dbReference type="SAM" id="SignalP"/>
    </source>
</evidence>
<dbReference type="Proteomes" id="UP001182991">
    <property type="component" value="Unassembled WGS sequence"/>
</dbReference>
<protein>
    <submittedName>
        <fullName evidence="2">Uncharacterized protein</fullName>
    </submittedName>
</protein>
<organism evidence="2 3">
    <name type="scientific">Mesonia ostreae</name>
    <dbReference type="NCBI Taxonomy" id="861110"/>
    <lineage>
        <taxon>Bacteria</taxon>
        <taxon>Pseudomonadati</taxon>
        <taxon>Bacteroidota</taxon>
        <taxon>Flavobacteriia</taxon>
        <taxon>Flavobacteriales</taxon>
        <taxon>Flavobacteriaceae</taxon>
        <taxon>Mesonia</taxon>
    </lineage>
</organism>
<feature type="signal peptide" evidence="1">
    <location>
        <begin position="1"/>
        <end position="26"/>
    </location>
</feature>
<comment type="caution">
    <text evidence="2">The sequence shown here is derived from an EMBL/GenBank/DDBJ whole genome shotgun (WGS) entry which is preliminary data.</text>
</comment>
<gene>
    <name evidence="2" type="ORF">RLT85_07165</name>
</gene>
<accession>A0ABU2KI69</accession>
<name>A0ABU2KI69_9FLAO</name>
<evidence type="ECO:0000313" key="3">
    <source>
        <dbReference type="Proteomes" id="UP001182991"/>
    </source>
</evidence>
<sequence>MNATYSYSLKFFTVFYVLLLSLTSAAKDSNPLFDQVETVQETVSSAANAQKFYAVEEILIASPSYDIEDIWDSKICPSTYISLKTFHYFVAPQVRYISIDHRAQIYQHLFPFHFFL</sequence>
<reference evidence="3" key="1">
    <citation type="submission" date="2023-07" db="EMBL/GenBank/DDBJ databases">
        <title>Isolating and identifying novel microbial strains from the Mariana Trench.</title>
        <authorList>
            <person name="Fu H."/>
        </authorList>
    </citation>
    <scope>NUCLEOTIDE SEQUENCE [LARGE SCALE GENOMIC DNA]</scope>
    <source>
        <strain evidence="3">T-y2</strain>
    </source>
</reference>
<keyword evidence="1" id="KW-0732">Signal</keyword>
<keyword evidence="3" id="KW-1185">Reference proteome</keyword>